<evidence type="ECO:0000256" key="6">
    <source>
        <dbReference type="ARBA" id="ARBA00022840"/>
    </source>
</evidence>
<keyword evidence="13" id="KW-1185">Reference proteome</keyword>
<dbReference type="GO" id="GO:0000245">
    <property type="term" value="P:spliceosomal complex assembly"/>
    <property type="evidence" value="ECO:0007669"/>
    <property type="project" value="TreeGrafter"/>
</dbReference>
<evidence type="ECO:0000313" key="13">
    <source>
        <dbReference type="Proteomes" id="UP000223968"/>
    </source>
</evidence>
<feature type="compositionally biased region" description="Basic and acidic residues" evidence="10">
    <location>
        <begin position="9"/>
        <end position="29"/>
    </location>
</feature>
<dbReference type="STRING" id="1447875.A0A2B7WLG8"/>
<comment type="caution">
    <text evidence="12">The sequence shown here is derived from an EMBL/GenBank/DDBJ whole genome shotgun (WGS) entry which is preliminary data.</text>
</comment>
<keyword evidence="4 9" id="KW-0547">Nucleotide-binding</keyword>
<evidence type="ECO:0000259" key="11">
    <source>
        <dbReference type="PROSITE" id="PS50011"/>
    </source>
</evidence>
<dbReference type="Proteomes" id="UP000223968">
    <property type="component" value="Unassembled WGS sequence"/>
</dbReference>
<feature type="compositionally biased region" description="Acidic residues" evidence="10">
    <location>
        <begin position="361"/>
        <end position="389"/>
    </location>
</feature>
<feature type="binding site" evidence="9">
    <location>
        <position position="76"/>
    </location>
    <ligand>
        <name>ATP</name>
        <dbReference type="ChEBI" id="CHEBI:30616"/>
    </ligand>
</feature>
<evidence type="ECO:0000256" key="9">
    <source>
        <dbReference type="PROSITE-ProRule" id="PRU10141"/>
    </source>
</evidence>
<dbReference type="EC" id="2.7.11.1" evidence="1"/>
<comment type="catalytic activity">
    <reaction evidence="7">
        <text>L-threonyl-[protein] + ATP = O-phospho-L-threonyl-[protein] + ADP + H(+)</text>
        <dbReference type="Rhea" id="RHEA:46608"/>
        <dbReference type="Rhea" id="RHEA-COMP:11060"/>
        <dbReference type="Rhea" id="RHEA-COMP:11605"/>
        <dbReference type="ChEBI" id="CHEBI:15378"/>
        <dbReference type="ChEBI" id="CHEBI:30013"/>
        <dbReference type="ChEBI" id="CHEBI:30616"/>
        <dbReference type="ChEBI" id="CHEBI:61977"/>
        <dbReference type="ChEBI" id="CHEBI:456216"/>
        <dbReference type="EC" id="2.7.11.1"/>
    </reaction>
</comment>
<keyword evidence="2" id="KW-0723">Serine/threonine-protein kinase</keyword>
<evidence type="ECO:0000256" key="2">
    <source>
        <dbReference type="ARBA" id="ARBA00022527"/>
    </source>
</evidence>
<dbReference type="PROSITE" id="PS00107">
    <property type="entry name" value="PROTEIN_KINASE_ATP"/>
    <property type="match status" value="1"/>
</dbReference>
<sequence>MGSSLPTPRENEDRFEETGHPREWSEDYRPGGFHPIHLGDTFKDGQSRVIRKLGDGSFSTVWLVVDNLNSRYLALKIMMSKYSSAADVELEICRHLAEAALSNPSQSKHILMLLDHFEHIGPNGTHLCLVYQPIGGTVASIVEKLPENRHIRAFKGETFRYPTWMANRILKHVLTGVAFLHGNGIVHGDVQTGNFLFSARDVDWLEEKELAQSESHIIPPLQRHDKWAPKHLMLGQQLYNHAELGPDMSIKISDFGAAFRSTSPPAKAVTPVALRAPELIFNEPFGLPIDIWSFGCLIYELLTVLQLFEVWMMGLETQEEADDDHLLSLNDILEPLPDSWLEKWPRPHLHIGPSRERLPPPEEEDSEMDEVYGSGDEENDGQGGSDDDGLAVAGKGDRIGNSRASPEADNTVPYMDVDGPPPFVSESLEVLFDKNKPEDMFADEAGVVTSLMRQILRYDPSERPTAAQLLEHQWFREIGG</sequence>
<accession>A0A2B7WLG8</accession>
<comment type="catalytic activity">
    <reaction evidence="8">
        <text>L-seryl-[protein] + ATP = O-phospho-L-seryl-[protein] + ADP + H(+)</text>
        <dbReference type="Rhea" id="RHEA:17989"/>
        <dbReference type="Rhea" id="RHEA-COMP:9863"/>
        <dbReference type="Rhea" id="RHEA-COMP:11604"/>
        <dbReference type="ChEBI" id="CHEBI:15378"/>
        <dbReference type="ChEBI" id="CHEBI:29999"/>
        <dbReference type="ChEBI" id="CHEBI:30616"/>
        <dbReference type="ChEBI" id="CHEBI:83421"/>
        <dbReference type="ChEBI" id="CHEBI:456216"/>
        <dbReference type="EC" id="2.7.11.1"/>
    </reaction>
</comment>
<dbReference type="GO" id="GO:0005524">
    <property type="term" value="F:ATP binding"/>
    <property type="evidence" value="ECO:0007669"/>
    <property type="project" value="UniProtKB-UniRule"/>
</dbReference>
<feature type="domain" description="Protein kinase" evidence="11">
    <location>
        <begin position="47"/>
        <end position="475"/>
    </location>
</feature>
<feature type="region of interest" description="Disordered" evidence="10">
    <location>
        <begin position="1"/>
        <end position="30"/>
    </location>
</feature>
<dbReference type="GO" id="GO:0050684">
    <property type="term" value="P:regulation of mRNA processing"/>
    <property type="evidence" value="ECO:0007669"/>
    <property type="project" value="TreeGrafter"/>
</dbReference>
<keyword evidence="6 9" id="KW-0067">ATP-binding</keyword>
<evidence type="ECO:0000313" key="12">
    <source>
        <dbReference type="EMBL" id="PGG97446.1"/>
    </source>
</evidence>
<name>A0A2B7WLG8_9EURO</name>
<dbReference type="OrthoDB" id="4177164at2759"/>
<keyword evidence="5 12" id="KW-0418">Kinase</keyword>
<dbReference type="InterPro" id="IPR051334">
    <property type="entry name" value="SRPK"/>
</dbReference>
<dbReference type="Gene3D" id="1.10.510.10">
    <property type="entry name" value="Transferase(Phosphotransferase) domain 1"/>
    <property type="match status" value="2"/>
</dbReference>
<dbReference type="SUPFAM" id="SSF56112">
    <property type="entry name" value="Protein kinase-like (PK-like)"/>
    <property type="match status" value="1"/>
</dbReference>
<dbReference type="EMBL" id="PDNB01000248">
    <property type="protein sequence ID" value="PGG97446.1"/>
    <property type="molecule type" value="Genomic_DNA"/>
</dbReference>
<dbReference type="GO" id="GO:0004674">
    <property type="term" value="F:protein serine/threonine kinase activity"/>
    <property type="evidence" value="ECO:0007669"/>
    <property type="project" value="UniProtKB-KW"/>
</dbReference>
<dbReference type="InterPro" id="IPR011009">
    <property type="entry name" value="Kinase-like_dom_sf"/>
</dbReference>
<evidence type="ECO:0000256" key="8">
    <source>
        <dbReference type="ARBA" id="ARBA00048679"/>
    </source>
</evidence>
<protein>
    <recommendedName>
        <fullName evidence="1">non-specific serine/threonine protein kinase</fullName>
        <ecNumber evidence="1">2.7.11.1</ecNumber>
    </recommendedName>
</protein>
<evidence type="ECO:0000256" key="5">
    <source>
        <dbReference type="ARBA" id="ARBA00022777"/>
    </source>
</evidence>
<dbReference type="PANTHER" id="PTHR47634">
    <property type="entry name" value="PROTEIN KINASE DOMAIN-CONTAINING PROTEIN-RELATED"/>
    <property type="match status" value="1"/>
</dbReference>
<dbReference type="InterPro" id="IPR000719">
    <property type="entry name" value="Prot_kinase_dom"/>
</dbReference>
<evidence type="ECO:0000256" key="4">
    <source>
        <dbReference type="ARBA" id="ARBA00022741"/>
    </source>
</evidence>
<dbReference type="InterPro" id="IPR017441">
    <property type="entry name" value="Protein_kinase_ATP_BS"/>
</dbReference>
<evidence type="ECO:0000256" key="7">
    <source>
        <dbReference type="ARBA" id="ARBA00047899"/>
    </source>
</evidence>
<reference evidence="12 13" key="1">
    <citation type="submission" date="2017-10" db="EMBL/GenBank/DDBJ databases">
        <title>Comparative genomics in systemic dimorphic fungi from Ajellomycetaceae.</title>
        <authorList>
            <person name="Munoz J.F."/>
            <person name="Mcewen J.G."/>
            <person name="Clay O.K."/>
            <person name="Cuomo C.A."/>
        </authorList>
    </citation>
    <scope>NUCLEOTIDE SEQUENCE [LARGE SCALE GENOMIC DNA]</scope>
    <source>
        <strain evidence="12 13">UAMH5409</strain>
    </source>
</reference>
<dbReference type="PROSITE" id="PS50011">
    <property type="entry name" value="PROTEIN_KINASE_DOM"/>
    <property type="match status" value="1"/>
</dbReference>
<dbReference type="Pfam" id="PF00069">
    <property type="entry name" value="Pkinase"/>
    <property type="match status" value="1"/>
</dbReference>
<proteinExistence type="predicted"/>
<organism evidence="12 13">
    <name type="scientific">Helicocarpus griseus UAMH5409</name>
    <dbReference type="NCBI Taxonomy" id="1447875"/>
    <lineage>
        <taxon>Eukaryota</taxon>
        <taxon>Fungi</taxon>
        <taxon>Dikarya</taxon>
        <taxon>Ascomycota</taxon>
        <taxon>Pezizomycotina</taxon>
        <taxon>Eurotiomycetes</taxon>
        <taxon>Eurotiomycetidae</taxon>
        <taxon>Onygenales</taxon>
        <taxon>Ajellomycetaceae</taxon>
        <taxon>Helicocarpus</taxon>
    </lineage>
</organism>
<dbReference type="Gene3D" id="3.30.200.20">
    <property type="entry name" value="Phosphorylase Kinase, domain 1"/>
    <property type="match status" value="1"/>
</dbReference>
<gene>
    <name evidence="12" type="ORF">AJ79_09207</name>
</gene>
<dbReference type="PANTHER" id="PTHR47634:SF9">
    <property type="entry name" value="PROTEIN KINASE DOMAIN-CONTAINING PROTEIN-RELATED"/>
    <property type="match status" value="1"/>
</dbReference>
<evidence type="ECO:0000256" key="1">
    <source>
        <dbReference type="ARBA" id="ARBA00012513"/>
    </source>
</evidence>
<evidence type="ECO:0000256" key="3">
    <source>
        <dbReference type="ARBA" id="ARBA00022679"/>
    </source>
</evidence>
<feature type="region of interest" description="Disordered" evidence="10">
    <location>
        <begin position="350"/>
        <end position="414"/>
    </location>
</feature>
<keyword evidence="3" id="KW-0808">Transferase</keyword>
<dbReference type="AlphaFoldDB" id="A0A2B7WLG8"/>
<evidence type="ECO:0000256" key="10">
    <source>
        <dbReference type="SAM" id="MobiDB-lite"/>
    </source>
</evidence>